<feature type="chain" id="PRO_5045774017" description="Cellulase (Glycosyl hydrolase family 5)" evidence="1">
    <location>
        <begin position="36"/>
        <end position="551"/>
    </location>
</feature>
<organism evidence="2 3">
    <name type="scientific">Dyella humi</name>
    <dbReference type="NCBI Taxonomy" id="1770547"/>
    <lineage>
        <taxon>Bacteria</taxon>
        <taxon>Pseudomonadati</taxon>
        <taxon>Pseudomonadota</taxon>
        <taxon>Gammaproteobacteria</taxon>
        <taxon>Lysobacterales</taxon>
        <taxon>Rhodanobacteraceae</taxon>
        <taxon>Dyella</taxon>
    </lineage>
</organism>
<keyword evidence="3" id="KW-1185">Reference proteome</keyword>
<comment type="caution">
    <text evidence="2">The sequence shown here is derived from an EMBL/GenBank/DDBJ whole genome shotgun (WGS) entry which is preliminary data.</text>
</comment>
<evidence type="ECO:0000313" key="2">
    <source>
        <dbReference type="EMBL" id="MFK2853559.1"/>
    </source>
</evidence>
<reference evidence="2 3" key="1">
    <citation type="submission" date="2020-10" db="EMBL/GenBank/DDBJ databases">
        <title>Phylogeny of dyella-like bacteria.</title>
        <authorList>
            <person name="Fu J."/>
        </authorList>
    </citation>
    <scope>NUCLEOTIDE SEQUENCE [LARGE SCALE GENOMIC DNA]</scope>
    <source>
        <strain evidence="2 3">DHG40</strain>
    </source>
</reference>
<protein>
    <recommendedName>
        <fullName evidence="4">Cellulase (Glycosyl hydrolase family 5)</fullName>
    </recommendedName>
</protein>
<gene>
    <name evidence="2" type="ORF">ISP18_02975</name>
</gene>
<dbReference type="InterPro" id="IPR017853">
    <property type="entry name" value="GH"/>
</dbReference>
<evidence type="ECO:0008006" key="4">
    <source>
        <dbReference type="Google" id="ProtNLM"/>
    </source>
</evidence>
<proteinExistence type="predicted"/>
<dbReference type="Gene3D" id="3.20.20.80">
    <property type="entry name" value="Glycosidases"/>
    <property type="match status" value="1"/>
</dbReference>
<name>A0ABW8IFK5_9GAMM</name>
<evidence type="ECO:0000256" key="1">
    <source>
        <dbReference type="SAM" id="SignalP"/>
    </source>
</evidence>
<feature type="signal peptide" evidence="1">
    <location>
        <begin position="1"/>
        <end position="35"/>
    </location>
</feature>
<dbReference type="RefSeq" id="WP_380016890.1">
    <property type="nucleotide sequence ID" value="NZ_JADIKI010000021.1"/>
</dbReference>
<evidence type="ECO:0000313" key="3">
    <source>
        <dbReference type="Proteomes" id="UP001620409"/>
    </source>
</evidence>
<sequence length="551" mass="61006">MMTKKSIFPSAPNWLRFIFASILLLLLALPRQSHATGNLDPLGYGENIDEALINPTEPGKTEEDLTEQVAGILHSVKMDGGRTVRWFVSDVWPQYRCARDPEDQSNGELDPAWFTISRILLQQAQKEGISVVIVMADTANGTFAGLPSSEDKRSATVSGWKQYRQTHLVLSGAAASPAPCEQSFQNGYFGSVQPEAIFEDATRSAHLTNRFFRMAEYLKSFPALGALEMFNEPNFVETQKPEFGRTIARIRGALYARDPSLRKIPIYSGVAYWNEKVAHSLDAAGDLAEEPYINVHEYTKASVDPQVVTTGVVNLIAYLRRIVPGKKVIIAEAGSDASIHDLQVHANLFYAFLAARAMGHAGMWMWGTYANDTIPQPDFRWEFNSTALSGGAFRKLLVAADHEDEYRQGKPVTFTAAAQRKEHKELVTISQIPSEDANPQWRLRWQVNVGAERFISVSRAGILMRVASTYKDVFAEPGSVVAIDVAGNKRQWAEISPTGSDWQIKIYQCDGATSSQSAIPTPPYVIDYAGQLGNKTFKTCRQSLLSDSGML</sequence>
<accession>A0ABW8IFK5</accession>
<dbReference type="Proteomes" id="UP001620409">
    <property type="component" value="Unassembled WGS sequence"/>
</dbReference>
<keyword evidence="1" id="KW-0732">Signal</keyword>
<dbReference type="SUPFAM" id="SSF51445">
    <property type="entry name" value="(Trans)glycosidases"/>
    <property type="match status" value="1"/>
</dbReference>
<dbReference type="EMBL" id="JADIKI010000021">
    <property type="protein sequence ID" value="MFK2853559.1"/>
    <property type="molecule type" value="Genomic_DNA"/>
</dbReference>